<dbReference type="EMBL" id="JAINUF010000019">
    <property type="protein sequence ID" value="KAJ8336875.1"/>
    <property type="molecule type" value="Genomic_DNA"/>
</dbReference>
<feature type="compositionally biased region" description="Basic and acidic residues" evidence="6">
    <location>
        <begin position="112"/>
        <end position="125"/>
    </location>
</feature>
<feature type="compositionally biased region" description="Basic and acidic residues" evidence="6">
    <location>
        <begin position="68"/>
        <end position="79"/>
    </location>
</feature>
<feature type="compositionally biased region" description="Basic and acidic residues" evidence="6">
    <location>
        <begin position="48"/>
        <end position="57"/>
    </location>
</feature>
<feature type="region of interest" description="Disordered" evidence="6">
    <location>
        <begin position="1"/>
        <end position="273"/>
    </location>
</feature>
<feature type="compositionally biased region" description="Basic residues" evidence="6">
    <location>
        <begin position="80"/>
        <end position="92"/>
    </location>
</feature>
<evidence type="ECO:0000313" key="8">
    <source>
        <dbReference type="Proteomes" id="UP001152622"/>
    </source>
</evidence>
<proteinExistence type="inferred from homology"/>
<feature type="compositionally biased region" description="Basic and acidic residues" evidence="6">
    <location>
        <begin position="142"/>
        <end position="166"/>
    </location>
</feature>
<dbReference type="PRINTS" id="PR02055">
    <property type="entry name" value="PROTEINF105"/>
</dbReference>
<evidence type="ECO:0000256" key="1">
    <source>
        <dbReference type="ARBA" id="ARBA00004496"/>
    </source>
</evidence>
<keyword evidence="3" id="KW-0963">Cytoplasm</keyword>
<dbReference type="GO" id="GO:1990108">
    <property type="term" value="P:protein linear deubiquitination"/>
    <property type="evidence" value="ECO:0007669"/>
    <property type="project" value="InterPro"/>
</dbReference>
<dbReference type="GO" id="GO:0004843">
    <property type="term" value="F:cysteine-type deubiquitinase activity"/>
    <property type="evidence" value="ECO:0007669"/>
    <property type="project" value="InterPro"/>
</dbReference>
<dbReference type="InterPro" id="IPR023235">
    <property type="entry name" value="FAM105"/>
</dbReference>
<feature type="compositionally biased region" description="Basic and acidic residues" evidence="6">
    <location>
        <begin position="13"/>
        <end position="26"/>
    </location>
</feature>
<dbReference type="GO" id="GO:0005737">
    <property type="term" value="C:cytoplasm"/>
    <property type="evidence" value="ECO:0007669"/>
    <property type="project" value="UniProtKB-SubCell"/>
</dbReference>
<evidence type="ECO:0000256" key="2">
    <source>
        <dbReference type="ARBA" id="ARBA00010267"/>
    </source>
</evidence>
<sequence>MGNCFGSVPFLHTMKDRNRMEPDSENRAGTSSEGSNGPRRKGRGSPKRPAERGEAKKSTSPGDTAEDPSERSEMPPAEKKARKPNKRGKRGGKAAMNSVPTTSSASPPKKVKKEESADSKRKEPARSPPPRNASPKKTRPVGKGDAKRGAKGDAKRGGGRCSREAMPRAGTLDVEANMEVEYMEVTKTRQEPPVQGVSPPTEVKAETLPGRGDAVVVVEEKKEKEEEEDDDDDGEEDIYRTEEEITLDEKKKKMKKKGHAHQQTLQDLAGPKDNSSVEAEVNLLSYSQKEWRGNTAKSALIRQGYEEVSQSFVGLRRVRGDNYCALRATLFQVFAQSAELPSWLREDDVTLWPEQLLAEKGQIGGAEWRFPTENQEKHAPEGAIEQLKNYMGRLRTRWEEVAQASGAQERQNVCESVFRAEDEEYGLLEVLKFLMLRTATELYERMQRGDDVPVFCWLLFARDTSSSPRAFLSNHLSHVGFSGGLEQVEMFLLGYALQQTIKVYRLYKAGTEEFVTNYPDDHKEWPCVCLVTEDDRHYNVPVSEAERLQVPESPTLD</sequence>
<comment type="subcellular location">
    <subcellularLocation>
        <location evidence="1">Cytoplasm</location>
    </subcellularLocation>
</comment>
<accession>A0A9Q1EDM7</accession>
<dbReference type="InterPro" id="IPR023237">
    <property type="entry name" value="Otulin"/>
</dbReference>
<feature type="region of interest" description="Linear diubiquitin binding" evidence="5">
    <location>
        <begin position="319"/>
        <end position="321"/>
    </location>
</feature>
<name>A0A9Q1EDM7_SYNKA</name>
<evidence type="ECO:0000256" key="4">
    <source>
        <dbReference type="PIRSR" id="PIRSR623237-1"/>
    </source>
</evidence>
<comment type="similarity">
    <text evidence="2">Belongs to the peptidase C65 family. Otulin subfamily.</text>
</comment>
<gene>
    <name evidence="7" type="ORF">SKAU_G00380950</name>
</gene>
<dbReference type="Proteomes" id="UP001152622">
    <property type="component" value="Chromosome 19"/>
</dbReference>
<organism evidence="7 8">
    <name type="scientific">Synaphobranchus kaupii</name>
    <name type="common">Kaup's arrowtooth eel</name>
    <dbReference type="NCBI Taxonomy" id="118154"/>
    <lineage>
        <taxon>Eukaryota</taxon>
        <taxon>Metazoa</taxon>
        <taxon>Chordata</taxon>
        <taxon>Craniata</taxon>
        <taxon>Vertebrata</taxon>
        <taxon>Euteleostomi</taxon>
        <taxon>Actinopterygii</taxon>
        <taxon>Neopterygii</taxon>
        <taxon>Teleostei</taxon>
        <taxon>Anguilliformes</taxon>
        <taxon>Synaphobranchidae</taxon>
        <taxon>Synaphobranchus</taxon>
    </lineage>
</organism>
<feature type="compositionally biased region" description="Acidic residues" evidence="6">
    <location>
        <begin position="225"/>
        <end position="236"/>
    </location>
</feature>
<reference evidence="7" key="1">
    <citation type="journal article" date="2023" name="Science">
        <title>Genome structures resolve the early diversification of teleost fishes.</title>
        <authorList>
            <person name="Parey E."/>
            <person name="Louis A."/>
            <person name="Montfort J."/>
            <person name="Bouchez O."/>
            <person name="Roques C."/>
            <person name="Iampietro C."/>
            <person name="Lluch J."/>
            <person name="Castinel A."/>
            <person name="Donnadieu C."/>
            <person name="Desvignes T."/>
            <person name="Floi Bucao C."/>
            <person name="Jouanno E."/>
            <person name="Wen M."/>
            <person name="Mejri S."/>
            <person name="Dirks R."/>
            <person name="Jansen H."/>
            <person name="Henkel C."/>
            <person name="Chen W.J."/>
            <person name="Zahm M."/>
            <person name="Cabau C."/>
            <person name="Klopp C."/>
            <person name="Thompson A.W."/>
            <person name="Robinson-Rechavi M."/>
            <person name="Braasch I."/>
            <person name="Lecointre G."/>
            <person name="Bobe J."/>
            <person name="Postlethwait J.H."/>
            <person name="Berthelot C."/>
            <person name="Roest Crollius H."/>
            <person name="Guiguen Y."/>
        </authorList>
    </citation>
    <scope>NUCLEOTIDE SEQUENCE</scope>
    <source>
        <strain evidence="7">WJC10195</strain>
    </source>
</reference>
<dbReference type="PRINTS" id="PR02057">
    <property type="entry name" value="PROTEINF105B"/>
</dbReference>
<feature type="site" description="Linear diubiquitin binding" evidence="5">
    <location>
        <position position="513"/>
    </location>
</feature>
<evidence type="ECO:0000256" key="3">
    <source>
        <dbReference type="ARBA" id="ARBA00022490"/>
    </source>
</evidence>
<dbReference type="PANTHER" id="PTHR33662">
    <property type="entry name" value="OTU DEUBIQUITINASE WITH LINEAR LINKAGE-SPECIFICITY A-RELATED"/>
    <property type="match status" value="1"/>
</dbReference>
<protein>
    <submittedName>
        <fullName evidence="7">Uncharacterized protein</fullName>
    </submittedName>
</protein>
<feature type="active site" evidence="4">
    <location>
        <position position="537"/>
    </location>
</feature>
<dbReference type="OrthoDB" id="5962728at2759"/>
<dbReference type="AlphaFoldDB" id="A0A9Q1EDM7"/>
<feature type="region of interest" description="Linear diubiquitin binding" evidence="5">
    <location>
        <begin position="290"/>
        <end position="291"/>
    </location>
</feature>
<comment type="caution">
    <text evidence="7">The sequence shown here is derived from an EMBL/GenBank/DDBJ whole genome shotgun (WGS) entry which is preliminary data.</text>
</comment>
<feature type="active site" evidence="4">
    <location>
        <position position="321"/>
    </location>
</feature>
<feature type="active site" description="Nucleophile" evidence="4">
    <location>
        <position position="324"/>
    </location>
</feature>
<feature type="region of interest" description="Linear diubiquitin binding" evidence="5">
    <location>
        <begin position="534"/>
        <end position="536"/>
    </location>
</feature>
<dbReference type="Pfam" id="PF16218">
    <property type="entry name" value="Peptidase_C101"/>
    <property type="match status" value="1"/>
</dbReference>
<feature type="compositionally biased region" description="Basic and acidic residues" evidence="6">
    <location>
        <begin position="237"/>
        <end position="251"/>
    </location>
</feature>
<evidence type="ECO:0000313" key="7">
    <source>
        <dbReference type="EMBL" id="KAJ8336875.1"/>
    </source>
</evidence>
<keyword evidence="8" id="KW-1185">Reference proteome</keyword>
<evidence type="ECO:0000256" key="5">
    <source>
        <dbReference type="PIRSR" id="PIRSR623237-2"/>
    </source>
</evidence>
<evidence type="ECO:0000256" key="6">
    <source>
        <dbReference type="SAM" id="MobiDB-lite"/>
    </source>
</evidence>
<dbReference type="PANTHER" id="PTHR33662:SF3">
    <property type="entry name" value="FIBROUS SHEATH CABYR-BINDING PROTEIN-LIKE-RELATED"/>
    <property type="match status" value="1"/>
</dbReference>